<dbReference type="Gene3D" id="3.40.190.290">
    <property type="match status" value="1"/>
</dbReference>
<sequence length="297" mass="33530">MELNHVKEFIALTKTENYLEAAENLFISQSSLSKHIKSLETELGTSLFDRTTRQVKLNEAGKVFLKYAQQLIDVQHQCNTALINLKEAEEQSLTIGSIPIMAPYGITDMLIGFKKANVKINLSIIEGETEQLKQKLRNDDCDLIFIRRLPDQKEVTEDLDDFAVINFTTDYLVAVLPNDHPLANQALIDLSELKNEEFLFLPPHSVMHNISLQACRQAGFTPSIAYTGKRAENIIDLVSKGMGISLLMAKPISYINTRNLVKLVPVLPHIETEIVIYYKKSALLSKAASHFLEFVQR</sequence>
<dbReference type="RefSeq" id="WP_039695510.1">
    <property type="nucleotide sequence ID" value="NZ_FNUH01000012.1"/>
</dbReference>
<evidence type="ECO:0000313" key="6">
    <source>
        <dbReference type="EMBL" id="CDO19030.1"/>
    </source>
</evidence>
<dbReference type="Proteomes" id="UP000027584">
    <property type="component" value="Unassembled WGS sequence"/>
</dbReference>
<dbReference type="Pfam" id="PF03466">
    <property type="entry name" value="LysR_substrate"/>
    <property type="match status" value="1"/>
</dbReference>
<dbReference type="AlphaFoldDB" id="A0A060RJJ8"/>
<dbReference type="InterPro" id="IPR036390">
    <property type="entry name" value="WH_DNA-bd_sf"/>
</dbReference>
<evidence type="ECO:0000313" key="8">
    <source>
        <dbReference type="Proteomes" id="UP000027584"/>
    </source>
</evidence>
<evidence type="ECO:0000313" key="7">
    <source>
        <dbReference type="EMBL" id="SEM31264.1"/>
    </source>
</evidence>
<dbReference type="SUPFAM" id="SSF53850">
    <property type="entry name" value="Periplasmic binding protein-like II"/>
    <property type="match status" value="1"/>
</dbReference>
<dbReference type="SUPFAM" id="SSF46785">
    <property type="entry name" value="Winged helix' DNA-binding domain"/>
    <property type="match status" value="1"/>
</dbReference>
<feature type="domain" description="HTH lysR-type" evidence="5">
    <location>
        <begin position="1"/>
        <end position="58"/>
    </location>
</feature>
<dbReference type="InterPro" id="IPR005119">
    <property type="entry name" value="LysR_subst-bd"/>
</dbReference>
<dbReference type="Gene3D" id="1.10.10.10">
    <property type="entry name" value="Winged helix-like DNA-binding domain superfamily/Winged helix DNA-binding domain"/>
    <property type="match status" value="1"/>
</dbReference>
<accession>A0A060RJJ8</accession>
<keyword evidence="4" id="KW-0804">Transcription</keyword>
<name>A0A060RJJ8_9STRE</name>
<protein>
    <submittedName>
        <fullName evidence="7">DNA-binding transcriptional regulator, LysR family</fullName>
    </submittedName>
    <submittedName>
        <fullName evidence="6">Putative transcriptional regulator, LysR family</fullName>
    </submittedName>
</protein>
<dbReference type="PROSITE" id="PS50931">
    <property type="entry name" value="HTH_LYSR"/>
    <property type="match status" value="1"/>
</dbReference>
<evidence type="ECO:0000256" key="2">
    <source>
        <dbReference type="ARBA" id="ARBA00023015"/>
    </source>
</evidence>
<dbReference type="Pfam" id="PF00126">
    <property type="entry name" value="HTH_1"/>
    <property type="match status" value="1"/>
</dbReference>
<dbReference type="PANTHER" id="PTHR30419:SF28">
    <property type="entry name" value="HTH-TYPE TRANSCRIPTIONAL REGULATOR BSDA"/>
    <property type="match status" value="1"/>
</dbReference>
<evidence type="ECO:0000256" key="4">
    <source>
        <dbReference type="ARBA" id="ARBA00023163"/>
    </source>
</evidence>
<dbReference type="PRINTS" id="PR00039">
    <property type="entry name" value="HTHLYSR"/>
</dbReference>
<dbReference type="GO" id="GO:0003700">
    <property type="term" value="F:DNA-binding transcription factor activity"/>
    <property type="evidence" value="ECO:0007669"/>
    <property type="project" value="InterPro"/>
</dbReference>
<organism evidence="6 8">
    <name type="scientific">Streptococcus gallolyticus</name>
    <dbReference type="NCBI Taxonomy" id="315405"/>
    <lineage>
        <taxon>Bacteria</taxon>
        <taxon>Bacillati</taxon>
        <taxon>Bacillota</taxon>
        <taxon>Bacilli</taxon>
        <taxon>Lactobacillales</taxon>
        <taxon>Streptococcaceae</taxon>
        <taxon>Streptococcus</taxon>
    </lineage>
</organism>
<dbReference type="Proteomes" id="UP000182764">
    <property type="component" value="Unassembled WGS sequence"/>
</dbReference>
<proteinExistence type="inferred from homology"/>
<dbReference type="FunFam" id="1.10.10.10:FF:000001">
    <property type="entry name" value="LysR family transcriptional regulator"/>
    <property type="match status" value="1"/>
</dbReference>
<comment type="similarity">
    <text evidence="1">Belongs to the LysR transcriptional regulatory family.</text>
</comment>
<evidence type="ECO:0000313" key="9">
    <source>
        <dbReference type="Proteomes" id="UP000182764"/>
    </source>
</evidence>
<dbReference type="EMBL" id="CCBC010000214">
    <property type="protein sequence ID" value="CDO19030.1"/>
    <property type="molecule type" value="Genomic_DNA"/>
</dbReference>
<evidence type="ECO:0000259" key="5">
    <source>
        <dbReference type="PROSITE" id="PS50931"/>
    </source>
</evidence>
<keyword evidence="3 7" id="KW-0238">DNA-binding</keyword>
<reference evidence="6 8" key="2">
    <citation type="submission" date="2014-05" db="EMBL/GenBank/DDBJ databases">
        <title>Genome sequence of Streptococcus gallolyticus.</title>
        <authorList>
            <person name="Del Campo R."/>
        </authorList>
    </citation>
    <scope>NUCLEOTIDE SEQUENCE [LARGE SCALE GENOMIC DNA]</scope>
    <source>
        <strain evidence="6 8">LMG17956</strain>
    </source>
</reference>
<evidence type="ECO:0000256" key="3">
    <source>
        <dbReference type="ARBA" id="ARBA00023125"/>
    </source>
</evidence>
<dbReference type="CDD" id="cd05466">
    <property type="entry name" value="PBP2_LTTR_substrate"/>
    <property type="match status" value="1"/>
</dbReference>
<dbReference type="InterPro" id="IPR050950">
    <property type="entry name" value="HTH-type_LysR_regulators"/>
</dbReference>
<dbReference type="InterPro" id="IPR000847">
    <property type="entry name" value="LysR_HTH_N"/>
</dbReference>
<dbReference type="GO" id="GO:0005829">
    <property type="term" value="C:cytosol"/>
    <property type="evidence" value="ECO:0007669"/>
    <property type="project" value="TreeGrafter"/>
</dbReference>
<gene>
    <name evidence="6" type="ORF">BN963_SGAL_02237</name>
    <name evidence="7" type="ORF">SAMN04487839_11331</name>
</gene>
<reference evidence="7 9" key="3">
    <citation type="submission" date="2016-10" db="EMBL/GenBank/DDBJ databases">
        <authorList>
            <person name="de Groot N.N."/>
        </authorList>
    </citation>
    <scope>NUCLEOTIDE SEQUENCE [LARGE SCALE GENOMIC DNA]</scope>
    <source>
        <strain evidence="7 9">VTM1R29</strain>
    </source>
</reference>
<reference evidence="6 8" key="1">
    <citation type="submission" date="2014-02" db="EMBL/GenBank/DDBJ databases">
        <authorList>
            <person name="Manrique M."/>
        </authorList>
    </citation>
    <scope>NUCLEOTIDE SEQUENCE [LARGE SCALE GENOMIC DNA]</scope>
    <source>
        <strain evidence="6 8">LMG17956</strain>
    </source>
</reference>
<dbReference type="EMBL" id="FOBM01000013">
    <property type="protein sequence ID" value="SEM31264.1"/>
    <property type="molecule type" value="Genomic_DNA"/>
</dbReference>
<dbReference type="InterPro" id="IPR036388">
    <property type="entry name" value="WH-like_DNA-bd_sf"/>
</dbReference>
<evidence type="ECO:0000256" key="1">
    <source>
        <dbReference type="ARBA" id="ARBA00009437"/>
    </source>
</evidence>
<keyword evidence="2" id="KW-0805">Transcription regulation</keyword>
<dbReference type="PANTHER" id="PTHR30419">
    <property type="entry name" value="HTH-TYPE TRANSCRIPTIONAL REGULATOR YBHD"/>
    <property type="match status" value="1"/>
</dbReference>
<dbReference type="GO" id="GO:0003677">
    <property type="term" value="F:DNA binding"/>
    <property type="evidence" value="ECO:0007669"/>
    <property type="project" value="UniProtKB-KW"/>
</dbReference>